<comment type="caution">
    <text evidence="1">The sequence shown here is derived from an EMBL/GenBank/DDBJ whole genome shotgun (WGS) entry which is preliminary data.</text>
</comment>
<proteinExistence type="predicted"/>
<dbReference type="Gene3D" id="3.90.1140.10">
    <property type="entry name" value="Cyclic phosphodiesterase"/>
    <property type="match status" value="1"/>
</dbReference>
<organism evidence="1 2">
    <name type="scientific">Amycolatopsis roodepoortensis</name>
    <dbReference type="NCBI Taxonomy" id="700274"/>
    <lineage>
        <taxon>Bacteria</taxon>
        <taxon>Bacillati</taxon>
        <taxon>Actinomycetota</taxon>
        <taxon>Actinomycetes</taxon>
        <taxon>Pseudonocardiales</taxon>
        <taxon>Pseudonocardiaceae</taxon>
        <taxon>Amycolatopsis</taxon>
    </lineage>
</organism>
<dbReference type="SUPFAM" id="SSF55144">
    <property type="entry name" value="LigT-like"/>
    <property type="match status" value="1"/>
</dbReference>
<accession>A0ABR9LIN0</accession>
<dbReference type="EMBL" id="JADBEJ010000007">
    <property type="protein sequence ID" value="MBE1580551.1"/>
    <property type="molecule type" value="Genomic_DNA"/>
</dbReference>
<dbReference type="Proteomes" id="UP000656548">
    <property type="component" value="Unassembled WGS sequence"/>
</dbReference>
<keyword evidence="2" id="KW-1185">Reference proteome</keyword>
<evidence type="ECO:0000313" key="1">
    <source>
        <dbReference type="EMBL" id="MBE1580551.1"/>
    </source>
</evidence>
<dbReference type="RefSeq" id="WP_192747108.1">
    <property type="nucleotide sequence ID" value="NZ_JADBEJ010000007.1"/>
</dbReference>
<evidence type="ECO:0000313" key="2">
    <source>
        <dbReference type="Proteomes" id="UP000656548"/>
    </source>
</evidence>
<dbReference type="InterPro" id="IPR009097">
    <property type="entry name" value="Cyclic_Pdiesterase"/>
</dbReference>
<evidence type="ECO:0008006" key="3">
    <source>
        <dbReference type="Google" id="ProtNLM"/>
    </source>
</evidence>
<name>A0ABR9LIN0_9PSEU</name>
<reference evidence="1 2" key="1">
    <citation type="submission" date="2020-10" db="EMBL/GenBank/DDBJ databases">
        <title>Sequencing the genomes of 1000 actinobacteria strains.</title>
        <authorList>
            <person name="Klenk H.-P."/>
        </authorList>
    </citation>
    <scope>NUCLEOTIDE SEQUENCE [LARGE SCALE GENOMIC DNA]</scope>
    <source>
        <strain evidence="1 2">DSM 46661</strain>
    </source>
</reference>
<sequence>MKNAFENPWPDGHRELTVLALPDLGRTTASDDGTRLAKVIDGVRKFAAPIPGLAPVPDAGLHLTIQPVNHGLFNMPPLGLDTVTTLSEELRNLSADWSPFSLRMGSPVIGRTGITLDTDPEQPFSHLVDAVRQAIRSVCGPDSIGHDTRPGHMTIVCANRELETDDFASQLRRVRPSHADMMVRSLVLAWVGQNVPETCYEFEIVERFKLAGSVEAGNE</sequence>
<protein>
    <recommendedName>
        <fullName evidence="3">2'-5' RNA ligase family protein</fullName>
    </recommendedName>
</protein>
<gene>
    <name evidence="1" type="ORF">H4W30_007632</name>
</gene>